<accession>A0A3M0KTA6</accession>
<proteinExistence type="predicted"/>
<sequence>MGLAPLGSCLTIWRLDLFSSGSSLRTTYQILVRQVAPVGEGEIMHLLAEGVDQEAISSLAIIILVSSILCVAAGKMLQLAKCSWVEGTRGPCQYDSDPCDVERKECKKSLYDASNFLL</sequence>
<dbReference type="EMBL" id="QRBI01000102">
    <property type="protein sequence ID" value="RMC16529.1"/>
    <property type="molecule type" value="Genomic_DNA"/>
</dbReference>
<dbReference type="Proteomes" id="UP000269221">
    <property type="component" value="Unassembled WGS sequence"/>
</dbReference>
<gene>
    <name evidence="1" type="ORF">DUI87_06466</name>
</gene>
<evidence type="ECO:0000313" key="1">
    <source>
        <dbReference type="EMBL" id="RMC16529.1"/>
    </source>
</evidence>
<organism evidence="1 2">
    <name type="scientific">Hirundo rustica rustica</name>
    <dbReference type="NCBI Taxonomy" id="333673"/>
    <lineage>
        <taxon>Eukaryota</taxon>
        <taxon>Metazoa</taxon>
        <taxon>Chordata</taxon>
        <taxon>Craniata</taxon>
        <taxon>Vertebrata</taxon>
        <taxon>Euteleostomi</taxon>
        <taxon>Archelosauria</taxon>
        <taxon>Archosauria</taxon>
        <taxon>Dinosauria</taxon>
        <taxon>Saurischia</taxon>
        <taxon>Theropoda</taxon>
        <taxon>Coelurosauria</taxon>
        <taxon>Aves</taxon>
        <taxon>Neognathae</taxon>
        <taxon>Neoaves</taxon>
        <taxon>Telluraves</taxon>
        <taxon>Australaves</taxon>
        <taxon>Passeriformes</taxon>
        <taxon>Sylvioidea</taxon>
        <taxon>Hirundinidae</taxon>
        <taxon>Hirundo</taxon>
    </lineage>
</organism>
<dbReference type="AlphaFoldDB" id="A0A3M0KTA6"/>
<reference evidence="1 2" key="1">
    <citation type="submission" date="2018-07" db="EMBL/GenBank/DDBJ databases">
        <title>A high quality draft genome assembly of the barn swallow (H. rustica rustica).</title>
        <authorList>
            <person name="Formenti G."/>
            <person name="Chiara M."/>
            <person name="Poveda L."/>
            <person name="Francoijs K.-J."/>
            <person name="Bonisoli-Alquati A."/>
            <person name="Canova L."/>
            <person name="Gianfranceschi L."/>
            <person name="Horner D.S."/>
            <person name="Saino N."/>
        </authorList>
    </citation>
    <scope>NUCLEOTIDE SEQUENCE [LARGE SCALE GENOMIC DNA]</scope>
    <source>
        <strain evidence="1">Chelidonia</strain>
        <tissue evidence="1">Blood</tissue>
    </source>
</reference>
<evidence type="ECO:0000313" key="2">
    <source>
        <dbReference type="Proteomes" id="UP000269221"/>
    </source>
</evidence>
<keyword evidence="2" id="KW-1185">Reference proteome</keyword>
<comment type="caution">
    <text evidence="1">The sequence shown here is derived from an EMBL/GenBank/DDBJ whole genome shotgun (WGS) entry which is preliminary data.</text>
</comment>
<name>A0A3M0KTA6_HIRRU</name>
<protein>
    <submittedName>
        <fullName evidence="1">Uncharacterized protein</fullName>
    </submittedName>
</protein>